<sequence length="488" mass="54303">MRSVTPSHGPIRPHTPNRAACRDATSPYPSPSIRATPRTPLRAIPTRSEVPNTVIRGQASGSTTRPKTPCSTASLSRPSTLAPTTLSCGDLGIAIDVLPGYENLGGLTLRDGMEWDGAAWLNGSDDDDIQPSQASSHSHEPPNTPGERESGASRERTASPAPLLGSYTLAAPTAAEYAINATQEIKRTMDAKKKRGEAGHTIKRIRSITGYTDLEQSCFFIMRVVMFYIWIAKIPWAIEDTEVLELAKTYVAEHTDINVTEVITTDFVKTLCSGTSRLRGEGQRLVLPLVKEYWSITEQDIPRIRYLQEQDRFTCLDCNQELVGRFNTELVGNVMATLMFHTAKKIGILFLHKMMQDDDPSELNRVLLVAAKPGLDGKPQIPTITDTSPQARCGPSISAIAFTCLHIYHALERLKEPVGPKLRKGRSKSGEFGARELEKRWARYVRELAQHPNLGEIRGSLLRRLQKEYMKQCPREEREEPIGNDHLW</sequence>
<feature type="compositionally biased region" description="Basic and acidic residues" evidence="1">
    <location>
        <begin position="146"/>
        <end position="157"/>
    </location>
</feature>
<reference evidence="4" key="1">
    <citation type="journal article" date="2014" name="Genome Announc.">
        <title>Draft genome sequence of the plant-pathogenic soil fungus Rhizoctonia solani anastomosis group 3 strain Rhs1AP.</title>
        <authorList>
            <person name="Cubeta M.A."/>
            <person name="Thomas E."/>
            <person name="Dean R.A."/>
            <person name="Jabaji S."/>
            <person name="Neate S.M."/>
            <person name="Tavantzis S."/>
            <person name="Toda T."/>
            <person name="Vilgalys R."/>
            <person name="Bharathan N."/>
            <person name="Fedorova-Abrams N."/>
            <person name="Pakala S.B."/>
            <person name="Pakala S.M."/>
            <person name="Zafar N."/>
            <person name="Joardar V."/>
            <person name="Losada L."/>
            <person name="Nierman W.C."/>
        </authorList>
    </citation>
    <scope>NUCLEOTIDE SEQUENCE [LARGE SCALE GENOMIC DNA]</scope>
    <source>
        <strain evidence="4">AG-3</strain>
    </source>
</reference>
<accession>X8J0G2</accession>
<feature type="region of interest" description="Disordered" evidence="1">
    <location>
        <begin position="1"/>
        <end position="82"/>
    </location>
</feature>
<feature type="domain" description="DUF6532" evidence="2">
    <location>
        <begin position="241"/>
        <end position="449"/>
    </location>
</feature>
<dbReference type="InterPro" id="IPR045341">
    <property type="entry name" value="DUF6532"/>
</dbReference>
<dbReference type="AlphaFoldDB" id="X8J0G2"/>
<dbReference type="OrthoDB" id="3260499at2759"/>
<evidence type="ECO:0000313" key="3">
    <source>
        <dbReference type="EMBL" id="EUC55853.1"/>
    </source>
</evidence>
<evidence type="ECO:0000259" key="2">
    <source>
        <dbReference type="Pfam" id="PF20149"/>
    </source>
</evidence>
<feature type="region of interest" description="Disordered" evidence="1">
    <location>
        <begin position="120"/>
        <end position="159"/>
    </location>
</feature>
<evidence type="ECO:0000313" key="4">
    <source>
        <dbReference type="Proteomes" id="UP000030108"/>
    </source>
</evidence>
<organism evidence="3 4">
    <name type="scientific">Rhizoctonia solani AG-3 Rhs1AP</name>
    <dbReference type="NCBI Taxonomy" id="1086054"/>
    <lineage>
        <taxon>Eukaryota</taxon>
        <taxon>Fungi</taxon>
        <taxon>Dikarya</taxon>
        <taxon>Basidiomycota</taxon>
        <taxon>Agaricomycotina</taxon>
        <taxon>Agaricomycetes</taxon>
        <taxon>Cantharellales</taxon>
        <taxon>Ceratobasidiaceae</taxon>
        <taxon>Rhizoctonia</taxon>
    </lineage>
</organism>
<dbReference type="Proteomes" id="UP000030108">
    <property type="component" value="Unassembled WGS sequence"/>
</dbReference>
<proteinExistence type="predicted"/>
<comment type="caution">
    <text evidence="3">The sequence shown here is derived from an EMBL/GenBank/DDBJ whole genome shotgun (WGS) entry which is preliminary data.</text>
</comment>
<name>X8J0G2_9AGAM</name>
<evidence type="ECO:0000256" key="1">
    <source>
        <dbReference type="SAM" id="MobiDB-lite"/>
    </source>
</evidence>
<feature type="compositionally biased region" description="Polar residues" evidence="1">
    <location>
        <begin position="59"/>
        <end position="82"/>
    </location>
</feature>
<dbReference type="EMBL" id="JATN01000322">
    <property type="protein sequence ID" value="EUC55853.1"/>
    <property type="molecule type" value="Genomic_DNA"/>
</dbReference>
<gene>
    <name evidence="3" type="ORF">RSOL_140940</name>
</gene>
<protein>
    <recommendedName>
        <fullName evidence="2">DUF6532 domain-containing protein</fullName>
    </recommendedName>
</protein>
<dbReference type="Pfam" id="PF20149">
    <property type="entry name" value="DUF6532"/>
    <property type="match status" value="1"/>
</dbReference>